<comment type="similarity">
    <text evidence="2 9">Belongs to the mitochondrial carrier (TC 2.A.29) family.</text>
</comment>
<dbReference type="EMBL" id="JAUDFV010000151">
    <property type="protein sequence ID" value="KAL2719248.1"/>
    <property type="molecule type" value="Genomic_DNA"/>
</dbReference>
<dbReference type="PANTHER" id="PTHR45683">
    <property type="entry name" value="MITOCHONDRIAL NICOTINAMIDE ADENINE DINUCLEOTIDE TRANSPORTER 1-RELATED-RELATED"/>
    <property type="match status" value="1"/>
</dbReference>
<keyword evidence="5" id="KW-0677">Repeat</keyword>
<comment type="caution">
    <text evidence="10">The sequence shown here is derived from an EMBL/GenBank/DDBJ whole genome shotgun (WGS) entry which is preliminary data.</text>
</comment>
<evidence type="ECO:0000256" key="1">
    <source>
        <dbReference type="ARBA" id="ARBA00004141"/>
    </source>
</evidence>
<gene>
    <name evidence="10" type="ORF">V1478_011667</name>
</gene>
<evidence type="ECO:0000256" key="7">
    <source>
        <dbReference type="ARBA" id="ARBA00023136"/>
    </source>
</evidence>
<evidence type="ECO:0000256" key="4">
    <source>
        <dbReference type="ARBA" id="ARBA00022692"/>
    </source>
</evidence>
<proteinExistence type="inferred from homology"/>
<keyword evidence="6" id="KW-1133">Transmembrane helix</keyword>
<dbReference type="AlphaFoldDB" id="A0ABD2AF47"/>
<dbReference type="Proteomes" id="UP001607302">
    <property type="component" value="Unassembled WGS sequence"/>
</dbReference>
<keyword evidence="7 8" id="KW-0472">Membrane</keyword>
<sequence length="99" mass="11464">MLHLCNRIAQEVAKGPKVLRNLICFLDVLFLSTSKKSLLVVRYRCEGWRGFYKGLSVNLMRVTPATVITFLVYENVTYFLKHNPQYANIGSNHLIKIEF</sequence>
<dbReference type="Pfam" id="PF00153">
    <property type="entry name" value="Mito_carr"/>
    <property type="match status" value="1"/>
</dbReference>
<evidence type="ECO:0000256" key="6">
    <source>
        <dbReference type="ARBA" id="ARBA00022989"/>
    </source>
</evidence>
<dbReference type="Gene3D" id="1.50.40.10">
    <property type="entry name" value="Mitochondrial carrier domain"/>
    <property type="match status" value="1"/>
</dbReference>
<keyword evidence="11" id="KW-1185">Reference proteome</keyword>
<evidence type="ECO:0000256" key="8">
    <source>
        <dbReference type="PROSITE-ProRule" id="PRU00282"/>
    </source>
</evidence>
<name>A0ABD2AF47_VESSQ</name>
<organism evidence="10 11">
    <name type="scientific">Vespula squamosa</name>
    <name type="common">Southern yellow jacket</name>
    <name type="synonym">Wasp</name>
    <dbReference type="NCBI Taxonomy" id="30214"/>
    <lineage>
        <taxon>Eukaryota</taxon>
        <taxon>Metazoa</taxon>
        <taxon>Ecdysozoa</taxon>
        <taxon>Arthropoda</taxon>
        <taxon>Hexapoda</taxon>
        <taxon>Insecta</taxon>
        <taxon>Pterygota</taxon>
        <taxon>Neoptera</taxon>
        <taxon>Endopterygota</taxon>
        <taxon>Hymenoptera</taxon>
        <taxon>Apocrita</taxon>
        <taxon>Aculeata</taxon>
        <taxon>Vespoidea</taxon>
        <taxon>Vespidae</taxon>
        <taxon>Vespinae</taxon>
        <taxon>Vespula</taxon>
    </lineage>
</organism>
<dbReference type="InterPro" id="IPR018108">
    <property type="entry name" value="MCP_transmembrane"/>
</dbReference>
<feature type="repeat" description="Solcar" evidence="8">
    <location>
        <begin position="1"/>
        <end position="79"/>
    </location>
</feature>
<dbReference type="InterPro" id="IPR044712">
    <property type="entry name" value="SLC25A32-like"/>
</dbReference>
<reference evidence="10 11" key="1">
    <citation type="journal article" date="2024" name="Ann. Entomol. Soc. Am.">
        <title>Genomic analyses of the southern and eastern yellowjacket wasps (Hymenoptera: Vespidae) reveal evolutionary signatures of social life.</title>
        <authorList>
            <person name="Catto M.A."/>
            <person name="Caine P.B."/>
            <person name="Orr S.E."/>
            <person name="Hunt B.G."/>
            <person name="Goodisman M.A.D."/>
        </authorList>
    </citation>
    <scope>NUCLEOTIDE SEQUENCE [LARGE SCALE GENOMIC DNA]</scope>
    <source>
        <strain evidence="10">233</strain>
        <tissue evidence="10">Head and thorax</tissue>
    </source>
</reference>
<accession>A0ABD2AF47</accession>
<evidence type="ECO:0000256" key="3">
    <source>
        <dbReference type="ARBA" id="ARBA00022448"/>
    </source>
</evidence>
<evidence type="ECO:0000313" key="10">
    <source>
        <dbReference type="EMBL" id="KAL2719248.1"/>
    </source>
</evidence>
<evidence type="ECO:0000256" key="5">
    <source>
        <dbReference type="ARBA" id="ARBA00022737"/>
    </source>
</evidence>
<dbReference type="SUPFAM" id="SSF103506">
    <property type="entry name" value="Mitochondrial carrier"/>
    <property type="match status" value="1"/>
</dbReference>
<protein>
    <submittedName>
        <fullName evidence="10">Mitochondrial folate transporter/carrier</fullName>
    </submittedName>
</protein>
<evidence type="ECO:0000256" key="2">
    <source>
        <dbReference type="ARBA" id="ARBA00006375"/>
    </source>
</evidence>
<keyword evidence="4 8" id="KW-0812">Transmembrane</keyword>
<keyword evidence="3 9" id="KW-0813">Transport</keyword>
<dbReference type="PROSITE" id="PS50920">
    <property type="entry name" value="SOLCAR"/>
    <property type="match status" value="1"/>
</dbReference>
<comment type="subcellular location">
    <subcellularLocation>
        <location evidence="1">Membrane</location>
        <topology evidence="1">Multi-pass membrane protein</topology>
    </subcellularLocation>
</comment>
<evidence type="ECO:0000256" key="9">
    <source>
        <dbReference type="RuleBase" id="RU000488"/>
    </source>
</evidence>
<evidence type="ECO:0000313" key="11">
    <source>
        <dbReference type="Proteomes" id="UP001607302"/>
    </source>
</evidence>
<dbReference type="InterPro" id="IPR023395">
    <property type="entry name" value="MCP_dom_sf"/>
</dbReference>
<dbReference type="GO" id="GO:0016020">
    <property type="term" value="C:membrane"/>
    <property type="evidence" value="ECO:0007669"/>
    <property type="project" value="UniProtKB-SubCell"/>
</dbReference>